<evidence type="ECO:0000313" key="2">
    <source>
        <dbReference type="EMBL" id="EPQ23972.1"/>
    </source>
</evidence>
<organism evidence="2 3">
    <name type="scientific">Mycobacteroides abscessus subsp. bolletii CRM-0020</name>
    <dbReference type="NCBI Taxonomy" id="1306401"/>
    <lineage>
        <taxon>Bacteria</taxon>
        <taxon>Bacillati</taxon>
        <taxon>Actinomycetota</taxon>
        <taxon>Actinomycetes</taxon>
        <taxon>Mycobacteriales</taxon>
        <taxon>Mycobacteriaceae</taxon>
        <taxon>Mycobacteroides</taxon>
        <taxon>Mycobacteroides abscessus</taxon>
    </lineage>
</organism>
<evidence type="ECO:0000313" key="3">
    <source>
        <dbReference type="Proteomes" id="UP000014969"/>
    </source>
</evidence>
<evidence type="ECO:0000256" key="1">
    <source>
        <dbReference type="SAM" id="MobiDB-lite"/>
    </source>
</evidence>
<dbReference type="GeneID" id="93378338"/>
<feature type="region of interest" description="Disordered" evidence="1">
    <location>
        <begin position="1"/>
        <end position="26"/>
    </location>
</feature>
<protein>
    <submittedName>
        <fullName evidence="2">Membrane protein</fullName>
    </submittedName>
</protein>
<accession>A0A829HWU2</accession>
<dbReference type="RefSeq" id="WP_005059710.1">
    <property type="nucleotide sequence ID" value="NZ_ATFQ01000015.1"/>
</dbReference>
<comment type="caution">
    <text evidence="2">The sequence shown here is derived from an EMBL/GenBank/DDBJ whole genome shotgun (WGS) entry which is preliminary data.</text>
</comment>
<reference evidence="2 3" key="1">
    <citation type="journal article" date="2013" name="Genome Announc.">
        <title>Genome Sequence of an Epidemic Isolate of Mycobacterium abscessus subsp. bolletii from Rio de Janeiro, Brazil.</title>
        <authorList>
            <person name="Davidson R.M."/>
            <person name="Reynolds P.R."/>
            <person name="Farias-Hesson E."/>
            <person name="Duarte R.S."/>
            <person name="Jackson M."/>
            <person name="Strong M."/>
        </authorList>
    </citation>
    <scope>NUCLEOTIDE SEQUENCE [LARGE SCALE GENOMIC DNA]</scope>
    <source>
        <strain evidence="2 3">CRM-0020</strain>
    </source>
</reference>
<dbReference type="EMBL" id="ATFQ01000015">
    <property type="protein sequence ID" value="EPQ23972.1"/>
    <property type="molecule type" value="Genomic_DNA"/>
</dbReference>
<dbReference type="Proteomes" id="UP000014969">
    <property type="component" value="Unassembled WGS sequence"/>
</dbReference>
<name>A0A829HWU2_9MYCO</name>
<dbReference type="AlphaFoldDB" id="A0A829HWU2"/>
<proteinExistence type="predicted"/>
<feature type="compositionally biased region" description="Polar residues" evidence="1">
    <location>
        <begin position="1"/>
        <end position="11"/>
    </location>
</feature>
<sequence length="253" mass="26200">MPMSTRITEPQRQLALGGKSKESKPGASGKLLSLVLDQSTKVQEPAVRAYVQKLRATHPTATPADVVAMLEKRYLATVMGSGAAVGAAAAFPGVGTLAALSATAGEAVLFLEATSLFTLALAAVHDIELAKIEHRHTLVLAVLLGEDGETTVSDVLGKERTVGGGWLAEATSTLPVPALSHLNATLLKRFTKKFAVKRGAMAAGKLLPAGIGAVIGAGGNRFIGKRIITNARNAFGEPPTAWPVQLRLVAPDS</sequence>
<gene>
    <name evidence="2" type="ORF">J108_06460</name>
</gene>